<accession>A0AAN9NBA8</accession>
<evidence type="ECO:0000256" key="5">
    <source>
        <dbReference type="ARBA" id="ARBA00023212"/>
    </source>
</evidence>
<evidence type="ECO:0000256" key="2">
    <source>
        <dbReference type="ARBA" id="ARBA00010058"/>
    </source>
</evidence>
<dbReference type="SUPFAM" id="SSF55770">
    <property type="entry name" value="Profilin (actin-binding protein)"/>
    <property type="match status" value="2"/>
</dbReference>
<comment type="function">
    <text evidence="6">Binds to actin and affects the structure of the cytoskeleton. At high concentrations, profilin prevents the polymerization of actin, whereas it enhances it at low concentrations.</text>
</comment>
<keyword evidence="5 6" id="KW-0206">Cytoskeleton</keyword>
<comment type="subunit">
    <text evidence="6">Occurs in many kinds of cells as a complex with monomeric actin in a 1:1 ratio.</text>
</comment>
<evidence type="ECO:0000256" key="3">
    <source>
        <dbReference type="ARBA" id="ARBA00022490"/>
    </source>
</evidence>
<evidence type="ECO:0000256" key="6">
    <source>
        <dbReference type="RuleBase" id="RU003908"/>
    </source>
</evidence>
<dbReference type="GO" id="GO:0005938">
    <property type="term" value="C:cell cortex"/>
    <property type="evidence" value="ECO:0007669"/>
    <property type="project" value="TreeGrafter"/>
</dbReference>
<dbReference type="Pfam" id="PF00235">
    <property type="entry name" value="Profilin"/>
    <property type="match status" value="2"/>
</dbReference>
<keyword evidence="10" id="KW-1185">Reference proteome</keyword>
<organism evidence="9 10">
    <name type="scientific">Phaseolus coccineus</name>
    <name type="common">Scarlet runner bean</name>
    <name type="synonym">Phaseolus multiflorus</name>
    <dbReference type="NCBI Taxonomy" id="3886"/>
    <lineage>
        <taxon>Eukaryota</taxon>
        <taxon>Viridiplantae</taxon>
        <taxon>Streptophyta</taxon>
        <taxon>Embryophyta</taxon>
        <taxon>Tracheophyta</taxon>
        <taxon>Spermatophyta</taxon>
        <taxon>Magnoliopsida</taxon>
        <taxon>eudicotyledons</taxon>
        <taxon>Gunneridae</taxon>
        <taxon>Pentapetalae</taxon>
        <taxon>rosids</taxon>
        <taxon>fabids</taxon>
        <taxon>Fabales</taxon>
        <taxon>Fabaceae</taxon>
        <taxon>Papilionoideae</taxon>
        <taxon>50 kb inversion clade</taxon>
        <taxon>NPAAA clade</taxon>
        <taxon>indigoferoid/millettioid clade</taxon>
        <taxon>Phaseoleae</taxon>
        <taxon>Phaseolus</taxon>
    </lineage>
</organism>
<dbReference type="InterPro" id="IPR005455">
    <property type="entry name" value="PFN_euk"/>
</dbReference>
<evidence type="ECO:0000256" key="8">
    <source>
        <dbReference type="SAM" id="MobiDB-lite"/>
    </source>
</evidence>
<dbReference type="InterPro" id="IPR048278">
    <property type="entry name" value="PFN"/>
</dbReference>
<dbReference type="AlphaFoldDB" id="A0AAN9NBA8"/>
<dbReference type="Gene3D" id="3.30.450.30">
    <property type="entry name" value="Dynein light chain 2a, cytoplasmic"/>
    <property type="match status" value="2"/>
</dbReference>
<dbReference type="InterPro" id="IPR036140">
    <property type="entry name" value="PFN_sf"/>
</dbReference>
<dbReference type="SMART" id="SM00392">
    <property type="entry name" value="PROF"/>
    <property type="match status" value="2"/>
</dbReference>
<keyword evidence="3" id="KW-0963">Cytoplasm</keyword>
<dbReference type="InterPro" id="IPR027310">
    <property type="entry name" value="Profilin_CS"/>
</dbReference>
<dbReference type="EMBL" id="JAYMYR010000004">
    <property type="protein sequence ID" value="KAK7369882.1"/>
    <property type="molecule type" value="Genomic_DNA"/>
</dbReference>
<comment type="similarity">
    <text evidence="2 7">Belongs to the profilin family.</text>
</comment>
<dbReference type="PRINTS" id="PR01640">
    <property type="entry name" value="PROFILINPLNT"/>
</dbReference>
<dbReference type="FunFam" id="3.30.450.30:FF:000001">
    <property type="entry name" value="Profilin"/>
    <property type="match status" value="2"/>
</dbReference>
<evidence type="ECO:0000256" key="7">
    <source>
        <dbReference type="RuleBase" id="RU003909"/>
    </source>
</evidence>
<reference evidence="9 10" key="1">
    <citation type="submission" date="2024-01" db="EMBL/GenBank/DDBJ databases">
        <title>The genomes of 5 underutilized Papilionoideae crops provide insights into root nodulation and disease resistanc.</title>
        <authorList>
            <person name="Jiang F."/>
        </authorList>
    </citation>
    <scope>NUCLEOTIDE SEQUENCE [LARGE SCALE GENOMIC DNA]</scope>
    <source>
        <strain evidence="9">JINMINGXINNONG_FW02</strain>
        <tissue evidence="9">Leaves</tissue>
    </source>
</reference>
<dbReference type="GO" id="GO:0005856">
    <property type="term" value="C:cytoskeleton"/>
    <property type="evidence" value="ECO:0007669"/>
    <property type="project" value="UniProtKB-SubCell"/>
</dbReference>
<feature type="region of interest" description="Disordered" evidence="8">
    <location>
        <begin position="133"/>
        <end position="153"/>
    </location>
</feature>
<feature type="compositionally biased region" description="Basic and acidic residues" evidence="8">
    <location>
        <begin position="133"/>
        <end position="143"/>
    </location>
</feature>
<evidence type="ECO:0000313" key="10">
    <source>
        <dbReference type="Proteomes" id="UP001374584"/>
    </source>
</evidence>
<dbReference type="PROSITE" id="PS00414">
    <property type="entry name" value="PROFILIN"/>
    <property type="match status" value="1"/>
</dbReference>
<proteinExistence type="inferred from homology"/>
<gene>
    <name evidence="9" type="ORF">VNO80_11930</name>
</gene>
<evidence type="ECO:0000313" key="9">
    <source>
        <dbReference type="EMBL" id="KAK7369882.1"/>
    </source>
</evidence>
<protein>
    <recommendedName>
        <fullName evidence="7">Profilin</fullName>
    </recommendedName>
</protein>
<comment type="subcellular location">
    <subcellularLocation>
        <location evidence="1">Cytoplasm</location>
        <location evidence="1">Cytoskeleton</location>
    </subcellularLocation>
</comment>
<dbReference type="PANTHER" id="PTHR11604:SF49">
    <property type="entry name" value="PROFILIN-2"/>
    <property type="match status" value="1"/>
</dbReference>
<evidence type="ECO:0000256" key="4">
    <source>
        <dbReference type="ARBA" id="ARBA00023203"/>
    </source>
</evidence>
<sequence length="293" mass="31871">MSWQTYVDDHLMCDIDGTGHHLTAAAIIGHDGSVWAQSTSFPQIKSEEVSDIMKDFDEPGHLAPTGLHLAGVKYMVIQGESGAVIRGKKGSGGITIKKTGQALVFGSYEEPVTPGQCNMVVERLGDYLIDQARNSENRPRKENPNPFSEKQSSCEFGEKIRSMSWQTYVDDHLLCEIEGNHLTHAAIIGHDGSVWAKSGSFPQFKPEEITGIMNDFNEPGTLAPTGLYIGGTKYMVIQGEPGSVIRGKKGPGGVTVKKTNMALVIGIYDEPMTPGQCNMIVERLGDYLIEQGL</sequence>
<dbReference type="PRINTS" id="PR00392">
    <property type="entry name" value="PROFILIN"/>
</dbReference>
<dbReference type="PANTHER" id="PTHR11604">
    <property type="entry name" value="PROFILIN"/>
    <property type="match status" value="1"/>
</dbReference>
<keyword evidence="4 7" id="KW-0009">Actin-binding</keyword>
<dbReference type="Proteomes" id="UP001374584">
    <property type="component" value="Unassembled WGS sequence"/>
</dbReference>
<dbReference type="GO" id="GO:0003785">
    <property type="term" value="F:actin monomer binding"/>
    <property type="evidence" value="ECO:0007669"/>
    <property type="project" value="TreeGrafter"/>
</dbReference>
<evidence type="ECO:0000256" key="1">
    <source>
        <dbReference type="ARBA" id="ARBA00004245"/>
    </source>
</evidence>
<dbReference type="CDD" id="cd00148">
    <property type="entry name" value="PROF"/>
    <property type="match status" value="2"/>
</dbReference>
<name>A0AAN9NBA8_PHACN</name>
<comment type="caution">
    <text evidence="9">The sequence shown here is derived from an EMBL/GenBank/DDBJ whole genome shotgun (WGS) entry which is preliminary data.</text>
</comment>